<protein>
    <submittedName>
        <fullName evidence="1">Uncharacterized protein</fullName>
    </submittedName>
</protein>
<evidence type="ECO:0000313" key="2">
    <source>
        <dbReference type="Proteomes" id="UP000199501"/>
    </source>
</evidence>
<dbReference type="EMBL" id="FMZZ01000001">
    <property type="protein sequence ID" value="SDC09272.1"/>
    <property type="molecule type" value="Genomic_DNA"/>
</dbReference>
<dbReference type="Proteomes" id="UP000199501">
    <property type="component" value="Unassembled WGS sequence"/>
</dbReference>
<gene>
    <name evidence="1" type="ORF">SAMN05216174_10176</name>
</gene>
<keyword evidence="2" id="KW-1185">Reference proteome</keyword>
<name>A0A1G6IRS8_9PSEU</name>
<dbReference type="AlphaFoldDB" id="A0A1G6IRS8"/>
<accession>A0A1G6IRS8</accession>
<reference evidence="2" key="1">
    <citation type="submission" date="2016-10" db="EMBL/GenBank/DDBJ databases">
        <authorList>
            <person name="Varghese N."/>
            <person name="Submissions S."/>
        </authorList>
    </citation>
    <scope>NUCLEOTIDE SEQUENCE [LARGE SCALE GENOMIC DNA]</scope>
    <source>
        <strain evidence="2">IBRC-M 10403</strain>
    </source>
</reference>
<dbReference type="STRING" id="1271860.SAMN05216174_10176"/>
<organism evidence="1 2">
    <name type="scientific">Actinokineospora iranica</name>
    <dbReference type="NCBI Taxonomy" id="1271860"/>
    <lineage>
        <taxon>Bacteria</taxon>
        <taxon>Bacillati</taxon>
        <taxon>Actinomycetota</taxon>
        <taxon>Actinomycetes</taxon>
        <taxon>Pseudonocardiales</taxon>
        <taxon>Pseudonocardiaceae</taxon>
        <taxon>Actinokineospora</taxon>
    </lineage>
</organism>
<sequence>MVSWQLFAASHRRDDPAAADRLLAAYREWVPITDAELAGRESVAALYHAIQAAWAPDLDGKGVPQV</sequence>
<evidence type="ECO:0000313" key="1">
    <source>
        <dbReference type="EMBL" id="SDC09272.1"/>
    </source>
</evidence>
<proteinExistence type="predicted"/>